<dbReference type="SUPFAM" id="SSF53474">
    <property type="entry name" value="alpha/beta-Hydrolases"/>
    <property type="match status" value="1"/>
</dbReference>
<dbReference type="InterPro" id="IPR001031">
    <property type="entry name" value="Thioesterase"/>
</dbReference>
<dbReference type="Pfam" id="PF00698">
    <property type="entry name" value="Acyl_transf_1"/>
    <property type="match status" value="1"/>
</dbReference>
<proteinExistence type="predicted"/>
<feature type="region of interest" description="C-terminal hotdog fold" evidence="8">
    <location>
        <begin position="1455"/>
        <end position="1600"/>
    </location>
</feature>
<dbReference type="SMART" id="SM00823">
    <property type="entry name" value="PKS_PP"/>
    <property type="match status" value="2"/>
</dbReference>
<dbReference type="PANTHER" id="PTHR43775">
    <property type="entry name" value="FATTY ACID SYNTHASE"/>
    <property type="match status" value="1"/>
</dbReference>
<dbReference type="Gene3D" id="3.40.47.10">
    <property type="match status" value="1"/>
</dbReference>
<gene>
    <name evidence="13" type="ORF">H634G_08129</name>
</gene>
<dbReference type="InterPro" id="IPR029058">
    <property type="entry name" value="AB_hydrolase_fold"/>
</dbReference>
<dbReference type="Gene3D" id="3.40.366.10">
    <property type="entry name" value="Malonyl-Coenzyme A Acyl Carrier Protein, domain 2"/>
    <property type="match status" value="2"/>
</dbReference>
<feature type="region of interest" description="Disordered" evidence="9">
    <location>
        <begin position="1608"/>
        <end position="1655"/>
    </location>
</feature>
<evidence type="ECO:0000256" key="8">
    <source>
        <dbReference type="PROSITE-ProRule" id="PRU01363"/>
    </source>
</evidence>
<dbReference type="InterPro" id="IPR030918">
    <property type="entry name" value="PT_fungal_PKS"/>
</dbReference>
<evidence type="ECO:0000256" key="3">
    <source>
        <dbReference type="ARBA" id="ARBA00022679"/>
    </source>
</evidence>
<dbReference type="Pfam" id="PF16073">
    <property type="entry name" value="SAT"/>
    <property type="match status" value="1"/>
</dbReference>
<dbReference type="Pfam" id="PF00975">
    <property type="entry name" value="Thioesterase"/>
    <property type="match status" value="1"/>
</dbReference>
<dbReference type="InterPro" id="IPR049551">
    <property type="entry name" value="PKS_DH_C"/>
</dbReference>
<evidence type="ECO:0000256" key="7">
    <source>
        <dbReference type="ARBA" id="ARBA00068819"/>
    </source>
</evidence>
<evidence type="ECO:0000259" key="11">
    <source>
        <dbReference type="PROSITE" id="PS52004"/>
    </source>
</evidence>
<keyword evidence="2" id="KW-0597">Phosphoprotein</keyword>
<dbReference type="GO" id="GO:0004315">
    <property type="term" value="F:3-oxoacyl-[acyl-carrier-protein] synthase activity"/>
    <property type="evidence" value="ECO:0007669"/>
    <property type="project" value="InterPro"/>
</dbReference>
<feature type="compositionally biased region" description="Low complexity" evidence="9">
    <location>
        <begin position="1618"/>
        <end position="1629"/>
    </location>
</feature>
<dbReference type="GO" id="GO:0031177">
    <property type="term" value="F:phosphopantetheine binding"/>
    <property type="evidence" value="ECO:0007669"/>
    <property type="project" value="InterPro"/>
</dbReference>
<dbReference type="InterPro" id="IPR036736">
    <property type="entry name" value="ACP-like_sf"/>
</dbReference>
<feature type="domain" description="Carrier" evidence="10">
    <location>
        <begin position="1649"/>
        <end position="1726"/>
    </location>
</feature>
<dbReference type="Gene3D" id="3.30.70.3290">
    <property type="match status" value="1"/>
</dbReference>
<dbReference type="Proteomes" id="UP000054544">
    <property type="component" value="Unassembled WGS sequence"/>
</dbReference>
<dbReference type="InterPro" id="IPR020841">
    <property type="entry name" value="PKS_Beta-ketoAc_synthase_dom"/>
</dbReference>
<organism evidence="13 14">
    <name type="scientific">Metarhizium anisopliae BRIP 53293</name>
    <dbReference type="NCBI Taxonomy" id="1291518"/>
    <lineage>
        <taxon>Eukaryota</taxon>
        <taxon>Fungi</taxon>
        <taxon>Dikarya</taxon>
        <taxon>Ascomycota</taxon>
        <taxon>Pezizomycotina</taxon>
        <taxon>Sordariomycetes</taxon>
        <taxon>Hypocreomycetidae</taxon>
        <taxon>Hypocreales</taxon>
        <taxon>Clavicipitaceae</taxon>
        <taxon>Metarhizium</taxon>
    </lineage>
</organism>
<dbReference type="InterPro" id="IPR016039">
    <property type="entry name" value="Thiolase-like"/>
</dbReference>
<accession>A0A0D9NRU6</accession>
<feature type="domain" description="Carrier" evidence="10">
    <location>
        <begin position="1765"/>
        <end position="1839"/>
    </location>
</feature>
<keyword evidence="3" id="KW-0808">Transferase</keyword>
<dbReference type="SUPFAM" id="SSF52151">
    <property type="entry name" value="FabD/lysophospholipase-like"/>
    <property type="match status" value="1"/>
</dbReference>
<feature type="active site" description="Proton acceptor; for dehydratase activity" evidence="8">
    <location>
        <position position="1327"/>
    </location>
</feature>
<dbReference type="InterPro" id="IPR009081">
    <property type="entry name" value="PP-bd_ACP"/>
</dbReference>
<dbReference type="FunFam" id="1.10.1200.10:FF:000011">
    <property type="entry name" value="Sterigmatocystin biosynthesis polyketide synthase"/>
    <property type="match status" value="2"/>
</dbReference>
<dbReference type="PROSITE" id="PS00012">
    <property type="entry name" value="PHOSPHOPANTETHEINE"/>
    <property type="match status" value="2"/>
</dbReference>
<dbReference type="PANTHER" id="PTHR43775:SF45">
    <property type="entry name" value="CONIDIAL PIGMENT POLYKETIDE SYNTHASE ALB1"/>
    <property type="match status" value="1"/>
</dbReference>
<dbReference type="Gene3D" id="1.10.1200.10">
    <property type="entry name" value="ACP-like"/>
    <property type="match status" value="2"/>
</dbReference>
<dbReference type="Pfam" id="PF22621">
    <property type="entry name" value="CurL-like_PKS_C"/>
    <property type="match status" value="1"/>
</dbReference>
<dbReference type="GO" id="GO:0006633">
    <property type="term" value="P:fatty acid biosynthetic process"/>
    <property type="evidence" value="ECO:0007669"/>
    <property type="project" value="InterPro"/>
</dbReference>
<dbReference type="FunFam" id="3.40.47.10:FF:000031">
    <property type="entry name" value="Sterigmatocystin biosynthesis polyketide synthase"/>
    <property type="match status" value="1"/>
</dbReference>
<dbReference type="SMART" id="SM00825">
    <property type="entry name" value="PKS_KS"/>
    <property type="match status" value="1"/>
</dbReference>
<keyword evidence="1" id="KW-0596">Phosphopantetheine</keyword>
<dbReference type="Gene3D" id="3.40.50.1820">
    <property type="entry name" value="alpha/beta hydrolase"/>
    <property type="match status" value="1"/>
</dbReference>
<feature type="region of interest" description="N-terminal hotdog fold" evidence="8">
    <location>
        <begin position="1294"/>
        <end position="1428"/>
    </location>
</feature>
<dbReference type="InterPro" id="IPR018201">
    <property type="entry name" value="Ketoacyl_synth_AS"/>
</dbReference>
<dbReference type="Pfam" id="PF14765">
    <property type="entry name" value="PS-DH"/>
    <property type="match status" value="1"/>
</dbReference>
<feature type="compositionally biased region" description="Polar residues" evidence="9">
    <location>
        <begin position="1641"/>
        <end position="1654"/>
    </location>
</feature>
<feature type="domain" description="PKS/mFAS DH" evidence="12">
    <location>
        <begin position="1294"/>
        <end position="1600"/>
    </location>
</feature>
<evidence type="ECO:0000313" key="13">
    <source>
        <dbReference type="EMBL" id="KJK76541.1"/>
    </source>
</evidence>
<dbReference type="InterPro" id="IPR049900">
    <property type="entry name" value="PKS_mFAS_DH"/>
</dbReference>
<dbReference type="EMBL" id="KE384743">
    <property type="protein sequence ID" value="KJK76541.1"/>
    <property type="molecule type" value="Genomic_DNA"/>
</dbReference>
<evidence type="ECO:0000259" key="12">
    <source>
        <dbReference type="PROSITE" id="PS52019"/>
    </source>
</evidence>
<dbReference type="SUPFAM" id="SSF55048">
    <property type="entry name" value="Probable ACP-binding domain of malonyl-CoA ACP transacylase"/>
    <property type="match status" value="1"/>
</dbReference>
<feature type="compositionally biased region" description="Polar residues" evidence="9">
    <location>
        <begin position="1737"/>
        <end position="1757"/>
    </location>
</feature>
<dbReference type="InterPro" id="IPR014043">
    <property type="entry name" value="Acyl_transferase_dom"/>
</dbReference>
<keyword evidence="4" id="KW-0677">Repeat</keyword>
<feature type="active site" description="Proton donor; for dehydratase activity" evidence="8">
    <location>
        <position position="1514"/>
    </location>
</feature>
<feature type="region of interest" description="Disordered" evidence="9">
    <location>
        <begin position="1737"/>
        <end position="1764"/>
    </location>
</feature>
<dbReference type="Gene3D" id="3.10.129.110">
    <property type="entry name" value="Polyketide synthase dehydratase"/>
    <property type="match status" value="1"/>
</dbReference>
<dbReference type="InterPro" id="IPR050091">
    <property type="entry name" value="PKS_NRPS_Biosynth_Enz"/>
</dbReference>
<dbReference type="PROSITE" id="PS52019">
    <property type="entry name" value="PKS_MFAS_DH"/>
    <property type="match status" value="1"/>
</dbReference>
<dbReference type="PROSITE" id="PS50075">
    <property type="entry name" value="CARRIER"/>
    <property type="match status" value="2"/>
</dbReference>
<evidence type="ECO:0000256" key="2">
    <source>
        <dbReference type="ARBA" id="ARBA00022553"/>
    </source>
</evidence>
<dbReference type="InterPro" id="IPR014030">
    <property type="entry name" value="Ketoacyl_synth_N"/>
</dbReference>
<keyword evidence="14" id="KW-1185">Reference proteome</keyword>
<dbReference type="Pfam" id="PF02801">
    <property type="entry name" value="Ketoacyl-synt_C"/>
    <property type="match status" value="1"/>
</dbReference>
<evidence type="ECO:0000256" key="1">
    <source>
        <dbReference type="ARBA" id="ARBA00022450"/>
    </source>
</evidence>
<feature type="domain" description="Ketosynthase family 3 (KS3)" evidence="11">
    <location>
        <begin position="374"/>
        <end position="807"/>
    </location>
</feature>
<dbReference type="InterPro" id="IPR020806">
    <property type="entry name" value="PKS_PP-bd"/>
</dbReference>
<evidence type="ECO:0000313" key="14">
    <source>
        <dbReference type="Proteomes" id="UP000054544"/>
    </source>
</evidence>
<dbReference type="SUPFAM" id="SSF47336">
    <property type="entry name" value="ACP-like"/>
    <property type="match status" value="2"/>
</dbReference>
<dbReference type="GO" id="GO:0044550">
    <property type="term" value="P:secondary metabolite biosynthetic process"/>
    <property type="evidence" value="ECO:0007669"/>
    <property type="project" value="UniProtKB-ARBA"/>
</dbReference>
<name>A0A0D9NRU6_METAN</name>
<dbReference type="CDD" id="cd00833">
    <property type="entry name" value="PKS"/>
    <property type="match status" value="1"/>
</dbReference>
<dbReference type="PROSITE" id="PS52004">
    <property type="entry name" value="KS3_2"/>
    <property type="match status" value="1"/>
</dbReference>
<dbReference type="Pfam" id="PF00550">
    <property type="entry name" value="PP-binding"/>
    <property type="match status" value="2"/>
</dbReference>
<evidence type="ECO:0000259" key="10">
    <source>
        <dbReference type="PROSITE" id="PS50075"/>
    </source>
</evidence>
<dbReference type="NCBIfam" id="TIGR04532">
    <property type="entry name" value="PT_fungal_PKS"/>
    <property type="match status" value="1"/>
</dbReference>
<sequence length="2157" mass="234336">MQPHRVFIFGDQTGGFATGLQQLLLDKTNPSLVYFVDHANLALRQELSRLPSTDRETLPLIGSVQDILTLHKKGERNVVIDSILSTVYHLACFIYKYGNAGCAYPNGQDIHVTGMCVGSLAAAAVSCSRSIGDVIVAGIVAIRAALRVGLRAHQAALLISNRAAPHTHWSYAVSTESLRLDLIKDALEEFAQDMDTSPLSHPYISAIGLDSVTVSGPPSQLHQFWRENTTFHKPIPIPIWAPYHGPHIFGDSDVETIIESLHPIPKLSQQAPIISGGSGVMASQTLADLIRAALRDILLHRLDLPALVGHIKDILRSSPNQDFAMTPIATNAATGLVAATAKATGNKGSVDNEIMDAAALAGSASRATSAKTHDSKIAIIGMSGRFPEAADLDSFWSLLEQGVDAYRPVPPDRFDAHAHHDETGRRKNTSKVLGGCWINQPGLFDPKFFSISPKEAEQSDPAQRLALQTAYEALEMAGVVPDRTQSTQRDRVGVFYGMVSDDWREINSGQNIDTYFIPGGIRAFTPGRINYHFKFSGPSITVDTACSSSLAAIHVACNSLWRGDCDTAVAGGVNVLTNPDIFAGLDRGHFLSTTGNCKTFDDDADGYCRADGVGTVILKRLEDAVMDKDPILAVLNSAYTNHSAEAVSITRPHAGAQELIFSKLLRETGIHPHDVSYIEMHGTGTQAGDATEMSSVLRTFAPDTRRLSSQTLHLGSAKSNVGHGEAASGVTSLIKVLLMMKHNTIPPHCGIKGRINHRFPTDLRERNVFIASQPVAWNKPHAGSGKRRVFINNFSAAGGNSALLLEDAPAGEHPETKDPRSTHIVAVSAKSSTSLANNLTRLRDFVQDNIHDLDSLSKLSYTTTARRIHYPFRAAMTASTRDQLLQGIESVLLRDEMPKPCKSQKNIGFVFSGQGAQYAGMGRHLFQNNHTFRTQILACNQICLSQGFPSILEIFKQDVDMNSLEPLLVQLATTCLQMSLVSFWKSLGVTPDFCIGHSLGEYAALQAAGVLSVSDTIYLTGIRARMLQEKCSAGSHAMLAVRAPLARVNALLDPAIHEVTCLNGPQDVVIGGRVADVEELEKELAKEDIKAVKVSVPFAFHSTQVEPILGDFCDAARGVPFQTQNIPVISTLLGEVVQPETTGVFGPGYLKRHCREPVNFAAAVEAARDANVIHAGTVFVEIGPHPVCLALLKSNMGPDAVTLASLHRKDDGWKVLADTLAALYQAGLKINWDEVHRDFASCQEVLPLPSYSWDNKNYWIQYVHNWTLTKGDAPAAMAETTALQAQDGLTSSVQKIIRQTDGPGSLVTIVMQSDFGSARLADVAQGHKVNGEMLCTSSLYAEIGMTLGRHLLEKYRPDLDGYSTEIKDMSVDKPLILKDENKQTLFRAEVVHDKSTHTASMSIYSVDSAGNKTVDHARCLLRFADPTSWLDEWERTYYLIDRSVRWLEERAEQGTDSLLSRGIVYKLFSSLVDYSPSFKGLQEVILNSGDREAAAKVRLQAEKGDFDCNPMWIDSFGQLTGFLMNGHDFTGKDEVFINHGWRSMRCAKPFRKDAVYRTYIRMQNVEKTKYRGDLYIIEDGVIVAVFGGMTFLGMSRSLLNKVLPPRRGAETINTPQPASAAHQGMAASAKDTERRPLNIPTRAQRQPSSPQTGTMGRILAILSKEVGLSMETLTDDLVFADYGVDSLLSLTITGRIREELGLDMDSSIFTHYSTLGELKAFLGADQLPDDAVACESSIGQHTPQTSDKGSGTLASQKTDGDTGPDTTLNRVCAIIAEEVGISVQELSSSQDFQELGIDSLSSLTILSRVREELQLDLESDFFDTHPSFYALQTALCGTEAASNGAPEANETTPSSQRLESDLRSITWQSGQNIVASPPHATSILVSGSPSTARMILVLFPDGSGSAASYGALAPKIRRDIAVYALNCPWRTNGEEILRLGVTLDQMVAKHLVEVGRILDSHRHGRPGSGNASVGLALGGWSAGGILALEAVRQLGEAGVAVQKMVLLDAPNPIGLQNPPPRMFHFLDELGILGAGKGKAPAWVLRHFDAMVNLLKSYRPRRLGAEDAPKCLIVYAKDGICKDPDGPRMDTKPDDAREMLWLLYNRVDFSAEGWKTLVGPQNLAVGVVEDVNHFSMMNPGPKMVEMGNLIGDFLLGSS</sequence>
<dbReference type="InterPro" id="IPR042104">
    <property type="entry name" value="PKS_dehydratase_sf"/>
</dbReference>
<dbReference type="InterPro" id="IPR006162">
    <property type="entry name" value="Ppantetheine_attach_site"/>
</dbReference>
<evidence type="ECO:0000256" key="5">
    <source>
        <dbReference type="ARBA" id="ARBA00023268"/>
    </source>
</evidence>
<comment type="function">
    <text evidence="6">Polyketide synthase; part of the Pks2 gene cluster that mediates the formation of infectious structures (appressoria), enabling these fungi to kill insects faster. The product of the Pks2 gene cluster is different from the one of Pks1 and has still not been identified.</text>
</comment>
<dbReference type="SMART" id="SM00827">
    <property type="entry name" value="PKS_AT"/>
    <property type="match status" value="1"/>
</dbReference>
<evidence type="ECO:0000256" key="6">
    <source>
        <dbReference type="ARBA" id="ARBA00054504"/>
    </source>
</evidence>
<dbReference type="PROSITE" id="PS00606">
    <property type="entry name" value="KS3_1"/>
    <property type="match status" value="1"/>
</dbReference>
<evidence type="ECO:0000256" key="9">
    <source>
        <dbReference type="SAM" id="MobiDB-lite"/>
    </source>
</evidence>
<protein>
    <recommendedName>
        <fullName evidence="7">Polyketide synthase 2</fullName>
    </recommendedName>
</protein>
<dbReference type="FunFam" id="3.40.366.10:FF:000002">
    <property type="entry name" value="Probable polyketide synthase 2"/>
    <property type="match status" value="1"/>
</dbReference>
<dbReference type="FunFam" id="3.10.129.110:FF:000001">
    <property type="entry name" value="Sterigmatocystin biosynthesis polyketide synthase"/>
    <property type="match status" value="1"/>
</dbReference>
<dbReference type="InterPro" id="IPR014031">
    <property type="entry name" value="Ketoacyl_synth_C"/>
</dbReference>
<dbReference type="InterPro" id="IPR016036">
    <property type="entry name" value="Malonyl_transacylase_ACP-bd"/>
</dbReference>
<keyword evidence="5" id="KW-0511">Multifunctional enzyme</keyword>
<dbReference type="SUPFAM" id="SSF53901">
    <property type="entry name" value="Thiolase-like"/>
    <property type="match status" value="1"/>
</dbReference>
<dbReference type="STRING" id="1291518.A0A0D9NRU6"/>
<reference evidence="14" key="1">
    <citation type="journal article" date="2014" name="BMC Genomics">
        <title>The genome sequence of the biocontrol fungus Metarhizium anisopliae and comparative genomics of Metarhizium species.</title>
        <authorList>
            <person name="Pattemore J.A."/>
            <person name="Hane J.K."/>
            <person name="Williams A.H."/>
            <person name="Wilson B.A."/>
            <person name="Stodart B.J."/>
            <person name="Ash G.J."/>
        </authorList>
    </citation>
    <scope>NUCLEOTIDE SEQUENCE [LARGE SCALE GENOMIC DNA]</scope>
    <source>
        <strain evidence="14">BRIP 53293</strain>
    </source>
</reference>
<dbReference type="InterPro" id="IPR016035">
    <property type="entry name" value="Acyl_Trfase/lysoPLipase"/>
</dbReference>
<dbReference type="InterPro" id="IPR001227">
    <property type="entry name" value="Ac_transferase_dom_sf"/>
</dbReference>
<dbReference type="GO" id="GO:0004312">
    <property type="term" value="F:fatty acid synthase activity"/>
    <property type="evidence" value="ECO:0007669"/>
    <property type="project" value="TreeGrafter"/>
</dbReference>
<dbReference type="Pfam" id="PF00109">
    <property type="entry name" value="ketoacyl-synt"/>
    <property type="match status" value="1"/>
</dbReference>
<dbReference type="InterPro" id="IPR032088">
    <property type="entry name" value="SAT"/>
</dbReference>
<evidence type="ECO:0000256" key="4">
    <source>
        <dbReference type="ARBA" id="ARBA00022737"/>
    </source>
</evidence>
<dbReference type="OrthoDB" id="329835at2759"/>